<evidence type="ECO:0000313" key="7">
    <source>
        <dbReference type="Proteomes" id="UP000254255"/>
    </source>
</evidence>
<dbReference type="EMBL" id="UGET01000004">
    <property type="protein sequence ID" value="STL75408.1"/>
    <property type="molecule type" value="Genomic_DNA"/>
</dbReference>
<proteinExistence type="predicted"/>
<organism evidence="6 7">
    <name type="scientific">Escherichia coli</name>
    <dbReference type="NCBI Taxonomy" id="562"/>
    <lineage>
        <taxon>Bacteria</taxon>
        <taxon>Pseudomonadati</taxon>
        <taxon>Pseudomonadota</taxon>
        <taxon>Gammaproteobacteria</taxon>
        <taxon>Enterobacterales</taxon>
        <taxon>Enterobacteriaceae</taxon>
        <taxon>Escherichia</taxon>
    </lineage>
</organism>
<feature type="transmembrane region" description="Helical" evidence="5">
    <location>
        <begin position="75"/>
        <end position="93"/>
    </location>
</feature>
<keyword evidence="3 5" id="KW-1133">Transmembrane helix</keyword>
<evidence type="ECO:0000256" key="2">
    <source>
        <dbReference type="ARBA" id="ARBA00022692"/>
    </source>
</evidence>
<evidence type="ECO:0000256" key="4">
    <source>
        <dbReference type="ARBA" id="ARBA00023136"/>
    </source>
</evidence>
<keyword evidence="4 5" id="KW-0472">Membrane</keyword>
<sequence>MTITPQNLIALLPLLIVGLTVVVVMLSIAWRRNHFLNATLSVIGLNAALVSLWFVGQAGAMDVTPLMRVDGFAMLYTGLVLLASLATCTFAYPWLEGYNDNKDEFYLLVLIAALGGILLANANHLASLFLGIELISLPLFGLVGYAFPPETFTGSQYQIHHPFCPQRLLSCCLVWRWCMRSLATCRLSRWVKTLATVCSTSRCCWQVSA</sequence>
<dbReference type="GO" id="GO:0016491">
    <property type="term" value="F:oxidoreductase activity"/>
    <property type="evidence" value="ECO:0007669"/>
    <property type="project" value="UniProtKB-KW"/>
</dbReference>
<reference evidence="6 7" key="1">
    <citation type="submission" date="2018-06" db="EMBL/GenBank/DDBJ databases">
        <authorList>
            <consortium name="Pathogen Informatics"/>
            <person name="Doyle S."/>
        </authorList>
    </citation>
    <scope>NUCLEOTIDE SEQUENCE [LARGE SCALE GENOMIC DNA]</scope>
    <source>
        <strain evidence="6 7">NCTC13148</strain>
    </source>
</reference>
<feature type="transmembrane region" description="Helical" evidence="5">
    <location>
        <begin position="105"/>
        <end position="122"/>
    </location>
</feature>
<feature type="transmembrane region" description="Helical" evidence="5">
    <location>
        <begin position="6"/>
        <end position="28"/>
    </location>
</feature>
<gene>
    <name evidence="6" type="primary">nuoN_2</name>
    <name evidence="6" type="ORF">NCTC13148_01988</name>
</gene>
<dbReference type="AlphaFoldDB" id="A0A377BS02"/>
<evidence type="ECO:0000256" key="5">
    <source>
        <dbReference type="SAM" id="Phobius"/>
    </source>
</evidence>
<dbReference type="PANTHER" id="PTHR22773">
    <property type="entry name" value="NADH DEHYDROGENASE"/>
    <property type="match status" value="1"/>
</dbReference>
<dbReference type="EC" id="1.6.5.11" evidence="6"/>
<dbReference type="Proteomes" id="UP000254255">
    <property type="component" value="Unassembled WGS sequence"/>
</dbReference>
<evidence type="ECO:0000256" key="3">
    <source>
        <dbReference type="ARBA" id="ARBA00022989"/>
    </source>
</evidence>
<keyword evidence="6" id="KW-0560">Oxidoreductase</keyword>
<accession>A0A377BS02</accession>
<evidence type="ECO:0000313" key="6">
    <source>
        <dbReference type="EMBL" id="STL75408.1"/>
    </source>
</evidence>
<comment type="subcellular location">
    <subcellularLocation>
        <location evidence="1">Membrane</location>
        <topology evidence="1">Multi-pass membrane protein</topology>
    </subcellularLocation>
</comment>
<dbReference type="GO" id="GO:0016020">
    <property type="term" value="C:membrane"/>
    <property type="evidence" value="ECO:0007669"/>
    <property type="project" value="UniProtKB-SubCell"/>
</dbReference>
<name>A0A377BS02_ECOLX</name>
<protein>
    <submittedName>
        <fullName evidence="6">NADH-quinone oxidoreductase subunit N</fullName>
        <ecNumber evidence="6">1.6.5.11</ecNumber>
    </submittedName>
</protein>
<keyword evidence="2 5" id="KW-0812">Transmembrane</keyword>
<feature type="transmembrane region" description="Helical" evidence="5">
    <location>
        <begin position="35"/>
        <end position="55"/>
    </location>
</feature>
<feature type="transmembrane region" description="Helical" evidence="5">
    <location>
        <begin position="128"/>
        <end position="147"/>
    </location>
</feature>
<evidence type="ECO:0000256" key="1">
    <source>
        <dbReference type="ARBA" id="ARBA00004141"/>
    </source>
</evidence>